<evidence type="ECO:0000313" key="2">
    <source>
        <dbReference type="EMBL" id="JAH45638.1"/>
    </source>
</evidence>
<protein>
    <submittedName>
        <fullName evidence="2">Uncharacterized protein</fullName>
    </submittedName>
</protein>
<organism evidence="2">
    <name type="scientific">Anguilla anguilla</name>
    <name type="common">European freshwater eel</name>
    <name type="synonym">Muraena anguilla</name>
    <dbReference type="NCBI Taxonomy" id="7936"/>
    <lineage>
        <taxon>Eukaryota</taxon>
        <taxon>Metazoa</taxon>
        <taxon>Chordata</taxon>
        <taxon>Craniata</taxon>
        <taxon>Vertebrata</taxon>
        <taxon>Euteleostomi</taxon>
        <taxon>Actinopterygii</taxon>
        <taxon>Neopterygii</taxon>
        <taxon>Teleostei</taxon>
        <taxon>Anguilliformes</taxon>
        <taxon>Anguillidae</taxon>
        <taxon>Anguilla</taxon>
    </lineage>
</organism>
<reference evidence="2" key="1">
    <citation type="submission" date="2014-11" db="EMBL/GenBank/DDBJ databases">
        <authorList>
            <person name="Amaro Gonzalez C."/>
        </authorList>
    </citation>
    <scope>NUCLEOTIDE SEQUENCE</scope>
</reference>
<accession>A0A0E9SYL9</accession>
<keyword evidence="1" id="KW-1133">Transmembrane helix</keyword>
<dbReference type="AlphaFoldDB" id="A0A0E9SYL9"/>
<sequence>MLILQIFQGFNLLFNLLNFVLYISHFVVQFLVFPHNYIGLCISNFICHMHYTSPGTSVCSADR</sequence>
<evidence type="ECO:0000256" key="1">
    <source>
        <dbReference type="SAM" id="Phobius"/>
    </source>
</evidence>
<dbReference type="EMBL" id="GBXM01062939">
    <property type="protein sequence ID" value="JAH45638.1"/>
    <property type="molecule type" value="Transcribed_RNA"/>
</dbReference>
<keyword evidence="1" id="KW-0472">Membrane</keyword>
<name>A0A0E9SYL9_ANGAN</name>
<keyword evidence="1" id="KW-0812">Transmembrane</keyword>
<proteinExistence type="predicted"/>
<feature type="transmembrane region" description="Helical" evidence="1">
    <location>
        <begin position="12"/>
        <end position="33"/>
    </location>
</feature>
<reference evidence="2" key="2">
    <citation type="journal article" date="2015" name="Fish Shellfish Immunol.">
        <title>Early steps in the European eel (Anguilla anguilla)-Vibrio vulnificus interaction in the gills: Role of the RtxA13 toxin.</title>
        <authorList>
            <person name="Callol A."/>
            <person name="Pajuelo D."/>
            <person name="Ebbesson L."/>
            <person name="Teles M."/>
            <person name="MacKenzie S."/>
            <person name="Amaro C."/>
        </authorList>
    </citation>
    <scope>NUCLEOTIDE SEQUENCE</scope>
</reference>